<evidence type="ECO:0000313" key="4">
    <source>
        <dbReference type="WBParaSite" id="ALUE_0000167501-mRNA-1"/>
    </source>
</evidence>
<dbReference type="GO" id="GO:0071011">
    <property type="term" value="C:precatalytic spliceosome"/>
    <property type="evidence" value="ECO:0007669"/>
    <property type="project" value="TreeGrafter"/>
</dbReference>
<name>A0A0M3HJI0_ASCLU</name>
<reference evidence="4" key="1">
    <citation type="submission" date="2017-02" db="UniProtKB">
        <authorList>
            <consortium name="WormBaseParasite"/>
        </authorList>
    </citation>
    <scope>IDENTIFICATION</scope>
</reference>
<proteinExistence type="predicted"/>
<dbReference type="PROSITE" id="PS51703">
    <property type="entry name" value="DZF"/>
    <property type="match status" value="1"/>
</dbReference>
<dbReference type="GO" id="GO:0003725">
    <property type="term" value="F:double-stranded RNA binding"/>
    <property type="evidence" value="ECO:0007669"/>
    <property type="project" value="TreeGrafter"/>
</dbReference>
<dbReference type="InterPro" id="IPR006561">
    <property type="entry name" value="DZF_dom"/>
</dbReference>
<feature type="region of interest" description="Disordered" evidence="1">
    <location>
        <begin position="1"/>
        <end position="22"/>
    </location>
</feature>
<dbReference type="Gene3D" id="3.30.460.10">
    <property type="entry name" value="Beta Polymerase, domain 2"/>
    <property type="match status" value="1"/>
</dbReference>
<protein>
    <submittedName>
        <fullName evidence="4">DZF domain-containing protein</fullName>
    </submittedName>
</protein>
<dbReference type="AlphaFoldDB" id="A0A0M3HJI0"/>
<evidence type="ECO:0000259" key="2">
    <source>
        <dbReference type="PROSITE" id="PS51703"/>
    </source>
</evidence>
<dbReference type="WBParaSite" id="ALUE_0000167501-mRNA-1">
    <property type="protein sequence ID" value="ALUE_0000167501-mRNA-1"/>
    <property type="gene ID" value="ALUE_0000167501"/>
</dbReference>
<dbReference type="GO" id="GO:0003727">
    <property type="term" value="F:single-stranded RNA binding"/>
    <property type="evidence" value="ECO:0007669"/>
    <property type="project" value="TreeGrafter"/>
</dbReference>
<evidence type="ECO:0000313" key="3">
    <source>
        <dbReference type="Proteomes" id="UP000036681"/>
    </source>
</evidence>
<sequence length="108" mass="12435">MHFGQNGAKQAGDKPSAVKDPLPRGPCLDALAELRHAKWFQARCANLQSAGITLRIFREIRQRVPAWQPLSTWVDDASDDRYHLYPSPEFNMFAYILKLNDLDFRCLF</sequence>
<dbReference type="PANTHER" id="PTHR45762:SF3">
    <property type="entry name" value="ZINC-FINGER PROTEIN AT 72D, ISOFORM B"/>
    <property type="match status" value="1"/>
</dbReference>
<organism evidence="3 4">
    <name type="scientific">Ascaris lumbricoides</name>
    <name type="common">Giant roundworm</name>
    <dbReference type="NCBI Taxonomy" id="6252"/>
    <lineage>
        <taxon>Eukaryota</taxon>
        <taxon>Metazoa</taxon>
        <taxon>Ecdysozoa</taxon>
        <taxon>Nematoda</taxon>
        <taxon>Chromadorea</taxon>
        <taxon>Rhabditida</taxon>
        <taxon>Spirurina</taxon>
        <taxon>Ascaridomorpha</taxon>
        <taxon>Ascaridoidea</taxon>
        <taxon>Ascarididae</taxon>
        <taxon>Ascaris</taxon>
    </lineage>
</organism>
<keyword evidence="3" id="KW-1185">Reference proteome</keyword>
<dbReference type="PANTHER" id="PTHR45762">
    <property type="entry name" value="ZINC FINGER RNA-BINDING PROTEIN"/>
    <property type="match status" value="1"/>
</dbReference>
<accession>A0A0M3HJI0</accession>
<dbReference type="Proteomes" id="UP000036681">
    <property type="component" value="Unplaced"/>
</dbReference>
<feature type="domain" description="DZF" evidence="2">
    <location>
        <begin position="1"/>
        <end position="108"/>
    </location>
</feature>
<dbReference type="InterPro" id="IPR043519">
    <property type="entry name" value="NT_sf"/>
</dbReference>
<evidence type="ECO:0000256" key="1">
    <source>
        <dbReference type="SAM" id="MobiDB-lite"/>
    </source>
</evidence>